<organism evidence="1">
    <name type="scientific">Tetraselmis sp. GSL018</name>
    <dbReference type="NCBI Taxonomy" id="582737"/>
    <lineage>
        <taxon>Eukaryota</taxon>
        <taxon>Viridiplantae</taxon>
        <taxon>Chlorophyta</taxon>
        <taxon>core chlorophytes</taxon>
        <taxon>Chlorodendrophyceae</taxon>
        <taxon>Chlorodendrales</taxon>
        <taxon>Chlorodendraceae</taxon>
        <taxon>Tetraselmis</taxon>
    </lineage>
</organism>
<sequence>MCMIVLLLVKQPRLLQIPVSFNSKFWYVNFLLIGLHLFPPVRAQYRQQSYLRLPNRYRISQNRMERRNHSMNLEQRRGEARQQLTYRALQHSSPCGATPSAWRPLR</sequence>
<proteinExistence type="predicted"/>
<gene>
    <name evidence="1" type="ORF">TSPGSL018_26018</name>
</gene>
<protein>
    <submittedName>
        <fullName evidence="1">Uncharacterized protein</fullName>
    </submittedName>
</protein>
<name>A0A061RUM6_9CHLO</name>
<accession>A0A061RUM6</accession>
<dbReference type="EMBL" id="GBEZ01011358">
    <property type="protein sequence ID" value="JAC74420.1"/>
    <property type="molecule type" value="Transcribed_RNA"/>
</dbReference>
<evidence type="ECO:0000313" key="1">
    <source>
        <dbReference type="EMBL" id="JAC74420.1"/>
    </source>
</evidence>
<dbReference type="AlphaFoldDB" id="A0A061RUM6"/>
<reference evidence="1" key="1">
    <citation type="submission" date="2014-05" db="EMBL/GenBank/DDBJ databases">
        <title>The transcriptome of the halophilic microalga Tetraselmis sp. GSL018 isolated from the Great Salt Lake, Utah.</title>
        <authorList>
            <person name="Jinkerson R.E."/>
            <person name="D'Adamo S."/>
            <person name="Posewitz M.C."/>
        </authorList>
    </citation>
    <scope>NUCLEOTIDE SEQUENCE</scope>
    <source>
        <strain evidence="1">GSL018</strain>
    </source>
</reference>